<keyword evidence="2" id="KW-1185">Reference proteome</keyword>
<accession>A0A9D4KH44</accession>
<sequence length="52" mass="5798">MSGSHRGESHWHSNGQTSLLHCACQGITEVSHTGTVTVKQHYCIVHVRESQR</sequence>
<dbReference type="AlphaFoldDB" id="A0A9D4KH44"/>
<comment type="caution">
    <text evidence="1">The sequence shown here is derived from an EMBL/GenBank/DDBJ whole genome shotgun (WGS) entry which is preliminary data.</text>
</comment>
<reference evidence="1" key="1">
    <citation type="journal article" date="2019" name="bioRxiv">
        <title>The Genome of the Zebra Mussel, Dreissena polymorpha: A Resource for Invasive Species Research.</title>
        <authorList>
            <person name="McCartney M.A."/>
            <person name="Auch B."/>
            <person name="Kono T."/>
            <person name="Mallez S."/>
            <person name="Zhang Y."/>
            <person name="Obille A."/>
            <person name="Becker A."/>
            <person name="Abrahante J.E."/>
            <person name="Garbe J."/>
            <person name="Badalamenti J.P."/>
            <person name="Herman A."/>
            <person name="Mangelson H."/>
            <person name="Liachko I."/>
            <person name="Sullivan S."/>
            <person name="Sone E.D."/>
            <person name="Koren S."/>
            <person name="Silverstein K.A.T."/>
            <person name="Beckman K.B."/>
            <person name="Gohl D.M."/>
        </authorList>
    </citation>
    <scope>NUCLEOTIDE SEQUENCE</scope>
    <source>
        <strain evidence="1">Duluth1</strain>
        <tissue evidence="1">Whole animal</tissue>
    </source>
</reference>
<gene>
    <name evidence="1" type="ORF">DPMN_113232</name>
</gene>
<name>A0A9D4KH44_DREPO</name>
<dbReference type="EMBL" id="JAIWYP010000004">
    <property type="protein sequence ID" value="KAH3839795.1"/>
    <property type="molecule type" value="Genomic_DNA"/>
</dbReference>
<evidence type="ECO:0000313" key="1">
    <source>
        <dbReference type="EMBL" id="KAH3839795.1"/>
    </source>
</evidence>
<proteinExistence type="predicted"/>
<reference evidence="1" key="2">
    <citation type="submission" date="2020-11" db="EMBL/GenBank/DDBJ databases">
        <authorList>
            <person name="McCartney M.A."/>
            <person name="Auch B."/>
            <person name="Kono T."/>
            <person name="Mallez S."/>
            <person name="Becker A."/>
            <person name="Gohl D.M."/>
            <person name="Silverstein K.A.T."/>
            <person name="Koren S."/>
            <person name="Bechman K.B."/>
            <person name="Herman A."/>
            <person name="Abrahante J.E."/>
            <person name="Garbe J."/>
        </authorList>
    </citation>
    <scope>NUCLEOTIDE SEQUENCE</scope>
    <source>
        <strain evidence="1">Duluth1</strain>
        <tissue evidence="1">Whole animal</tissue>
    </source>
</reference>
<evidence type="ECO:0000313" key="2">
    <source>
        <dbReference type="Proteomes" id="UP000828390"/>
    </source>
</evidence>
<protein>
    <submittedName>
        <fullName evidence="1">Uncharacterized protein</fullName>
    </submittedName>
</protein>
<organism evidence="1 2">
    <name type="scientific">Dreissena polymorpha</name>
    <name type="common">Zebra mussel</name>
    <name type="synonym">Mytilus polymorpha</name>
    <dbReference type="NCBI Taxonomy" id="45954"/>
    <lineage>
        <taxon>Eukaryota</taxon>
        <taxon>Metazoa</taxon>
        <taxon>Spiralia</taxon>
        <taxon>Lophotrochozoa</taxon>
        <taxon>Mollusca</taxon>
        <taxon>Bivalvia</taxon>
        <taxon>Autobranchia</taxon>
        <taxon>Heteroconchia</taxon>
        <taxon>Euheterodonta</taxon>
        <taxon>Imparidentia</taxon>
        <taxon>Neoheterodontei</taxon>
        <taxon>Myida</taxon>
        <taxon>Dreissenoidea</taxon>
        <taxon>Dreissenidae</taxon>
        <taxon>Dreissena</taxon>
    </lineage>
</organism>
<dbReference type="Proteomes" id="UP000828390">
    <property type="component" value="Unassembled WGS sequence"/>
</dbReference>